<proteinExistence type="predicted"/>
<comment type="caution">
    <text evidence="2">The sequence shown here is derived from an EMBL/GenBank/DDBJ whole genome shotgun (WGS) entry which is preliminary data.</text>
</comment>
<sequence length="237" mass="27225">MNSFKKKTNRLSSRKSSALTLTGNITIDTALERHSHVEEGAQAVSSQISLFMQKVRELSDTSGTLTQAMKNYYSGSGAEDKLRVFDRAHEEVDRTIPNTLLGVAKDHIMSKLDAYTKSLDNVRQEIKVFHERQKTFDHYLKKVEKLNEEKSRRATEGKLEKPKQIEKMTRNVKKLNDARGARDEMVSSLLSQLNYFYETRISTMDPILKLLFQFQQEYYRQCATAIQVDLPTANVPV</sequence>
<name>A0ABP0JUL4_9DINO</name>
<evidence type="ECO:0000313" key="3">
    <source>
        <dbReference type="Proteomes" id="UP001642464"/>
    </source>
</evidence>
<gene>
    <name evidence="2" type="ORF">SCF082_LOCUS13823</name>
</gene>
<organism evidence="2 3">
    <name type="scientific">Durusdinium trenchii</name>
    <dbReference type="NCBI Taxonomy" id="1381693"/>
    <lineage>
        <taxon>Eukaryota</taxon>
        <taxon>Sar</taxon>
        <taxon>Alveolata</taxon>
        <taxon>Dinophyceae</taxon>
        <taxon>Suessiales</taxon>
        <taxon>Symbiodiniaceae</taxon>
        <taxon>Durusdinium</taxon>
    </lineage>
</organism>
<dbReference type="Proteomes" id="UP001642464">
    <property type="component" value="Unassembled WGS sequence"/>
</dbReference>
<evidence type="ECO:0000259" key="1">
    <source>
        <dbReference type="Pfam" id="PF03114"/>
    </source>
</evidence>
<dbReference type="Pfam" id="PF03114">
    <property type="entry name" value="BAR"/>
    <property type="match status" value="1"/>
</dbReference>
<dbReference type="InterPro" id="IPR027267">
    <property type="entry name" value="AH/BAR_dom_sf"/>
</dbReference>
<dbReference type="Gene3D" id="1.20.1270.60">
    <property type="entry name" value="Arfaptin homology (AH) domain/BAR domain"/>
    <property type="match status" value="1"/>
</dbReference>
<dbReference type="SUPFAM" id="SSF103657">
    <property type="entry name" value="BAR/IMD domain-like"/>
    <property type="match status" value="1"/>
</dbReference>
<protein>
    <submittedName>
        <fullName evidence="2">THO complex subunit 2</fullName>
    </submittedName>
</protein>
<dbReference type="InterPro" id="IPR004148">
    <property type="entry name" value="BAR_dom"/>
</dbReference>
<reference evidence="2 3" key="1">
    <citation type="submission" date="2024-02" db="EMBL/GenBank/DDBJ databases">
        <authorList>
            <person name="Chen Y."/>
            <person name="Shah S."/>
            <person name="Dougan E. K."/>
            <person name="Thang M."/>
            <person name="Chan C."/>
        </authorList>
    </citation>
    <scope>NUCLEOTIDE SEQUENCE [LARGE SCALE GENOMIC DNA]</scope>
</reference>
<accession>A0ABP0JUL4</accession>
<keyword evidence="3" id="KW-1185">Reference proteome</keyword>
<evidence type="ECO:0000313" key="2">
    <source>
        <dbReference type="EMBL" id="CAK9017823.1"/>
    </source>
</evidence>
<feature type="domain" description="BAR" evidence="1">
    <location>
        <begin position="33"/>
        <end position="225"/>
    </location>
</feature>
<dbReference type="EMBL" id="CAXAMM010008575">
    <property type="protein sequence ID" value="CAK9017823.1"/>
    <property type="molecule type" value="Genomic_DNA"/>
</dbReference>